<keyword evidence="2" id="KW-1133">Transmembrane helix</keyword>
<keyword evidence="2" id="KW-0812">Transmembrane</keyword>
<feature type="domain" description="K+ potassium transporter integral membrane" evidence="3">
    <location>
        <begin position="41"/>
        <end position="112"/>
    </location>
</feature>
<organism evidence="4 5">
    <name type="scientific">Ananas comosus</name>
    <name type="common">Pineapple</name>
    <name type="synonym">Ananas ananas</name>
    <dbReference type="NCBI Taxonomy" id="4615"/>
    <lineage>
        <taxon>Eukaryota</taxon>
        <taxon>Viridiplantae</taxon>
        <taxon>Streptophyta</taxon>
        <taxon>Embryophyta</taxon>
        <taxon>Tracheophyta</taxon>
        <taxon>Spermatophyta</taxon>
        <taxon>Magnoliopsida</taxon>
        <taxon>Liliopsida</taxon>
        <taxon>Poales</taxon>
        <taxon>Bromeliaceae</taxon>
        <taxon>Bromelioideae</taxon>
        <taxon>Ananas</taxon>
    </lineage>
</organism>
<dbReference type="EMBL" id="LSRQ01003043">
    <property type="protein sequence ID" value="OAY72571.1"/>
    <property type="molecule type" value="Genomic_DNA"/>
</dbReference>
<dbReference type="PANTHER" id="PTHR30540">
    <property type="entry name" value="OSMOTIC STRESS POTASSIUM TRANSPORTER"/>
    <property type="match status" value="1"/>
</dbReference>
<dbReference type="PANTHER" id="PTHR30540:SF83">
    <property type="entry name" value="K+ POTASSIUM TRANSPORTER"/>
    <property type="match status" value="1"/>
</dbReference>
<dbReference type="GO" id="GO:0015079">
    <property type="term" value="F:potassium ion transmembrane transporter activity"/>
    <property type="evidence" value="ECO:0007669"/>
    <property type="project" value="InterPro"/>
</dbReference>
<comment type="caution">
    <text evidence="4">The sequence shown here is derived from an EMBL/GenBank/DDBJ whole genome shotgun (WGS) entry which is preliminary data.</text>
</comment>
<evidence type="ECO:0000313" key="4">
    <source>
        <dbReference type="EMBL" id="OAY72571.1"/>
    </source>
</evidence>
<feature type="transmembrane region" description="Helical" evidence="2">
    <location>
        <begin position="37"/>
        <end position="60"/>
    </location>
</feature>
<keyword evidence="2" id="KW-0472">Membrane</keyword>
<dbReference type="AlphaFoldDB" id="A0A199V6Q8"/>
<evidence type="ECO:0000313" key="5">
    <source>
        <dbReference type="Proteomes" id="UP000092600"/>
    </source>
</evidence>
<dbReference type="Proteomes" id="UP000092600">
    <property type="component" value="Unassembled WGS sequence"/>
</dbReference>
<dbReference type="InterPro" id="IPR053951">
    <property type="entry name" value="K_trans_N"/>
</dbReference>
<comment type="similarity">
    <text evidence="1">Belongs to the HAK/KUP transporter (TC 2.A.72.3) family.</text>
</comment>
<reference evidence="4 5" key="1">
    <citation type="journal article" date="2016" name="DNA Res.">
        <title>The draft genome of MD-2 pineapple using hybrid error correction of long reads.</title>
        <authorList>
            <person name="Redwan R.M."/>
            <person name="Saidin A."/>
            <person name="Kumar S.V."/>
        </authorList>
    </citation>
    <scope>NUCLEOTIDE SEQUENCE [LARGE SCALE GENOMIC DNA]</scope>
    <source>
        <strain evidence="5">cv. MD2</strain>
        <tissue evidence="4">Leaf</tissue>
    </source>
</reference>
<sequence>METPFARSLLRLRLRHGSGERRRSSLRRRVTSLPQHLLLLSHQSFGVVYGDLSISPLYVYKKTAFSRRLSHHHDEQTKFGVFSLIFWTFTLLPLLKYVIIVSSADDNLEGEQQNALLLLYNTSLFVVIYILFIGGNFALYSLLCRHARPGYTIRNTMSSALRWLFEKHS</sequence>
<gene>
    <name evidence="4" type="ORF">ACMD2_10082</name>
</gene>
<evidence type="ECO:0000259" key="3">
    <source>
        <dbReference type="Pfam" id="PF02705"/>
    </source>
</evidence>
<dbReference type="Pfam" id="PF02705">
    <property type="entry name" value="K_trans"/>
    <property type="match status" value="1"/>
</dbReference>
<dbReference type="STRING" id="4615.A0A199V6Q8"/>
<accession>A0A199V6Q8</accession>
<dbReference type="GO" id="GO:0016020">
    <property type="term" value="C:membrane"/>
    <property type="evidence" value="ECO:0007669"/>
    <property type="project" value="InterPro"/>
</dbReference>
<name>A0A199V6Q8_ANACO</name>
<evidence type="ECO:0000256" key="1">
    <source>
        <dbReference type="ARBA" id="ARBA00008440"/>
    </source>
</evidence>
<evidence type="ECO:0000256" key="2">
    <source>
        <dbReference type="SAM" id="Phobius"/>
    </source>
</evidence>
<feature type="transmembrane region" description="Helical" evidence="2">
    <location>
        <begin position="81"/>
        <end position="104"/>
    </location>
</feature>
<dbReference type="InterPro" id="IPR003855">
    <property type="entry name" value="K+_transporter"/>
</dbReference>
<protein>
    <submittedName>
        <fullName evidence="4">Putative potassium transporter 2</fullName>
    </submittedName>
</protein>
<proteinExistence type="inferred from homology"/>
<feature type="transmembrane region" description="Helical" evidence="2">
    <location>
        <begin position="124"/>
        <end position="144"/>
    </location>
</feature>